<protein>
    <recommendedName>
        <fullName evidence="2">Staygreen protein domain-containing protein</fullName>
    </recommendedName>
</protein>
<evidence type="ECO:0000256" key="1">
    <source>
        <dbReference type="ARBA" id="ARBA00022946"/>
    </source>
</evidence>
<dbReference type="EMBL" id="CP038015">
    <property type="protein sequence ID" value="QBP39824.1"/>
    <property type="molecule type" value="Genomic_DNA"/>
</dbReference>
<keyword evidence="4" id="KW-1185">Reference proteome</keyword>
<organism evidence="3 4">
    <name type="scientific">Paenisporosarcina antarctica</name>
    <dbReference type="NCBI Taxonomy" id="417367"/>
    <lineage>
        <taxon>Bacteria</taxon>
        <taxon>Bacillati</taxon>
        <taxon>Bacillota</taxon>
        <taxon>Bacilli</taxon>
        <taxon>Bacillales</taxon>
        <taxon>Caryophanaceae</taxon>
        <taxon>Paenisporosarcina</taxon>
    </lineage>
</organism>
<evidence type="ECO:0000313" key="3">
    <source>
        <dbReference type="EMBL" id="QBP39824.1"/>
    </source>
</evidence>
<feature type="domain" description="Staygreen protein" evidence="2">
    <location>
        <begin position="4"/>
        <end position="150"/>
    </location>
</feature>
<dbReference type="InterPro" id="IPR024438">
    <property type="entry name" value="Staygreen"/>
</dbReference>
<dbReference type="RefSeq" id="WP_134208183.1">
    <property type="nucleotide sequence ID" value="NZ_CP038015.1"/>
</dbReference>
<dbReference type="PANTHER" id="PTHR31750:SF4">
    <property type="entry name" value="LP06106P"/>
    <property type="match status" value="1"/>
</dbReference>
<dbReference type="PANTHER" id="PTHR31750">
    <property type="entry name" value="PROTEIN STAY-GREEN 1, CHLOROPLASTIC-RELATED"/>
    <property type="match status" value="1"/>
</dbReference>
<dbReference type="AlphaFoldDB" id="A0A4P6ZUQ1"/>
<evidence type="ECO:0000313" key="4">
    <source>
        <dbReference type="Proteomes" id="UP000294292"/>
    </source>
</evidence>
<dbReference type="Proteomes" id="UP000294292">
    <property type="component" value="Chromosome"/>
</dbReference>
<keyword evidence="1" id="KW-0809">Transit peptide</keyword>
<name>A0A4P6ZUQ1_9BACL</name>
<dbReference type="Pfam" id="PF12638">
    <property type="entry name" value="Staygreen"/>
    <property type="match status" value="1"/>
</dbReference>
<evidence type="ECO:0000259" key="2">
    <source>
        <dbReference type="Pfam" id="PF12638"/>
    </source>
</evidence>
<accession>A0A4P6ZUQ1</accession>
<dbReference type="KEGG" id="panc:E2636_00985"/>
<sequence length="158" mass="18241">MSVFNPQKLSVKLIPPATNVQPIEGRKYTLTHSDITAELFLDIGYDYNYEAVDRKMRDEVLAEWKKDEQGRFNLVGKAYVDGGEFGATISGIRFNVFKKEMNTALKGIVYGDLPFYANYPVLLDAPIFIYFESTYPEFNQIFYYGTPRHYLNQIYQGS</sequence>
<proteinExistence type="predicted"/>
<reference evidence="3 4" key="1">
    <citation type="submission" date="2019-03" db="EMBL/GenBank/DDBJ databases">
        <title>Complete genome sequence of Paenisporosarcina antarctica CGMCC 1.6503T.</title>
        <authorList>
            <person name="Rong J.-C."/>
            <person name="Chi N.-Y."/>
            <person name="Zhang Q.-F."/>
        </authorList>
    </citation>
    <scope>NUCLEOTIDE SEQUENCE [LARGE SCALE GENOMIC DNA]</scope>
    <source>
        <strain evidence="3 4">CGMCC 1.6503</strain>
    </source>
</reference>
<dbReference type="OrthoDB" id="1684395at2"/>
<gene>
    <name evidence="3" type="ORF">E2636_00985</name>
</gene>